<keyword evidence="2" id="KW-1185">Reference proteome</keyword>
<dbReference type="Proteomes" id="UP001283341">
    <property type="component" value="Unassembled WGS sequence"/>
</dbReference>
<evidence type="ECO:0000313" key="2">
    <source>
        <dbReference type="Proteomes" id="UP001283341"/>
    </source>
</evidence>
<dbReference type="PANTHER" id="PTHR14097:SF9">
    <property type="entry name" value="EPIMERASE, PUTATIVE (AFU_ORTHOLOGUE AFUA_8G07320)-RELATED"/>
    <property type="match status" value="1"/>
</dbReference>
<protein>
    <recommendedName>
        <fullName evidence="3">NAD(P)-binding domain-containing protein</fullName>
    </recommendedName>
</protein>
<dbReference type="PANTHER" id="PTHR14097">
    <property type="entry name" value="OXIDOREDUCTASE HTATIP2"/>
    <property type="match status" value="1"/>
</dbReference>
<proteinExistence type="predicted"/>
<dbReference type="AlphaFoldDB" id="A0AAE0IEX4"/>
<reference evidence="1" key="2">
    <citation type="submission" date="2023-06" db="EMBL/GenBank/DDBJ databases">
        <authorList>
            <consortium name="Lawrence Berkeley National Laboratory"/>
            <person name="Haridas S."/>
            <person name="Hensen N."/>
            <person name="Bonometti L."/>
            <person name="Westerberg I."/>
            <person name="Brannstrom I.O."/>
            <person name="Guillou S."/>
            <person name="Cros-Aarteil S."/>
            <person name="Calhoun S."/>
            <person name="Kuo A."/>
            <person name="Mondo S."/>
            <person name="Pangilinan J."/>
            <person name="Riley R."/>
            <person name="Labutti K."/>
            <person name="Andreopoulos B."/>
            <person name="Lipzen A."/>
            <person name="Chen C."/>
            <person name="Yanf M."/>
            <person name="Daum C."/>
            <person name="Ng V."/>
            <person name="Clum A."/>
            <person name="Steindorff A."/>
            <person name="Ohm R."/>
            <person name="Martin F."/>
            <person name="Silar P."/>
            <person name="Natvig D."/>
            <person name="Lalanne C."/>
            <person name="Gautier V."/>
            <person name="Ament-Velasquez S.L."/>
            <person name="Kruys A."/>
            <person name="Hutchinson M.I."/>
            <person name="Powell A.J."/>
            <person name="Barry K."/>
            <person name="Miller A.N."/>
            <person name="Grigoriev I.V."/>
            <person name="Debuchy R."/>
            <person name="Gladieux P."/>
            <person name="Thoren M.H."/>
            <person name="Johannesson H."/>
        </authorList>
    </citation>
    <scope>NUCLEOTIDE SEQUENCE</scope>
    <source>
        <strain evidence="1">CBS 118394</strain>
    </source>
</reference>
<dbReference type="InterPro" id="IPR036291">
    <property type="entry name" value="NAD(P)-bd_dom_sf"/>
</dbReference>
<dbReference type="EMBL" id="JAUEDM010000003">
    <property type="protein sequence ID" value="KAK3323016.1"/>
    <property type="molecule type" value="Genomic_DNA"/>
</dbReference>
<evidence type="ECO:0000313" key="1">
    <source>
        <dbReference type="EMBL" id="KAK3323016.1"/>
    </source>
</evidence>
<name>A0AAE0IEX4_9PEZI</name>
<evidence type="ECO:0008006" key="3">
    <source>
        <dbReference type="Google" id="ProtNLM"/>
    </source>
</evidence>
<gene>
    <name evidence="1" type="ORF">B0H66DRAFT_218375</name>
</gene>
<organism evidence="1 2">
    <name type="scientific">Apodospora peruviana</name>
    <dbReference type="NCBI Taxonomy" id="516989"/>
    <lineage>
        <taxon>Eukaryota</taxon>
        <taxon>Fungi</taxon>
        <taxon>Dikarya</taxon>
        <taxon>Ascomycota</taxon>
        <taxon>Pezizomycotina</taxon>
        <taxon>Sordariomycetes</taxon>
        <taxon>Sordariomycetidae</taxon>
        <taxon>Sordariales</taxon>
        <taxon>Lasiosphaeriaceae</taxon>
        <taxon>Apodospora</taxon>
    </lineage>
</organism>
<dbReference type="Gene3D" id="3.40.50.720">
    <property type="entry name" value="NAD(P)-binding Rossmann-like Domain"/>
    <property type="match status" value="1"/>
</dbReference>
<comment type="caution">
    <text evidence="1">The sequence shown here is derived from an EMBL/GenBank/DDBJ whole genome shotgun (WGS) entry which is preliminary data.</text>
</comment>
<sequence length="241" mass="25394">MKLIVGGSTGFVATEVIRQALSDPSITSIVAIGRRSVTAPSPSADPTTTSKLTSVVVPDADWENYPAAVKTAIAGAGACIWTVAVTPDGLKTTPWETTVKTCRDYAIYALKTMAAATSEKPFRFVYMSGVNAVRDPAEKPLLLGDYCVLRGEAENLVLEYARTSGGAVEAAVAKPGVISGPGRETSFLRGVFLHGIVRLPKIRVDEIAAAMLHAVLSGFEDDTLSNPDMVRIGQGVLKKAT</sequence>
<dbReference type="SUPFAM" id="SSF51735">
    <property type="entry name" value="NAD(P)-binding Rossmann-fold domains"/>
    <property type="match status" value="1"/>
</dbReference>
<reference evidence="1" key="1">
    <citation type="journal article" date="2023" name="Mol. Phylogenet. Evol.">
        <title>Genome-scale phylogeny and comparative genomics of the fungal order Sordariales.</title>
        <authorList>
            <person name="Hensen N."/>
            <person name="Bonometti L."/>
            <person name="Westerberg I."/>
            <person name="Brannstrom I.O."/>
            <person name="Guillou S."/>
            <person name="Cros-Aarteil S."/>
            <person name="Calhoun S."/>
            <person name="Haridas S."/>
            <person name="Kuo A."/>
            <person name="Mondo S."/>
            <person name="Pangilinan J."/>
            <person name="Riley R."/>
            <person name="LaButti K."/>
            <person name="Andreopoulos B."/>
            <person name="Lipzen A."/>
            <person name="Chen C."/>
            <person name="Yan M."/>
            <person name="Daum C."/>
            <person name="Ng V."/>
            <person name="Clum A."/>
            <person name="Steindorff A."/>
            <person name="Ohm R.A."/>
            <person name="Martin F."/>
            <person name="Silar P."/>
            <person name="Natvig D.O."/>
            <person name="Lalanne C."/>
            <person name="Gautier V."/>
            <person name="Ament-Velasquez S.L."/>
            <person name="Kruys A."/>
            <person name="Hutchinson M.I."/>
            <person name="Powell A.J."/>
            <person name="Barry K."/>
            <person name="Miller A.N."/>
            <person name="Grigoriev I.V."/>
            <person name="Debuchy R."/>
            <person name="Gladieux P."/>
            <person name="Hiltunen Thoren M."/>
            <person name="Johannesson H."/>
        </authorList>
    </citation>
    <scope>NUCLEOTIDE SEQUENCE</scope>
    <source>
        <strain evidence="1">CBS 118394</strain>
    </source>
</reference>
<accession>A0AAE0IEX4</accession>